<comment type="caution">
    <text evidence="2">The sequence shown here is derived from an EMBL/GenBank/DDBJ whole genome shotgun (WGS) entry which is preliminary data.</text>
</comment>
<keyword evidence="1" id="KW-1133">Transmembrane helix</keyword>
<keyword evidence="1" id="KW-0472">Membrane</keyword>
<proteinExistence type="predicted"/>
<gene>
    <name evidence="2" type="ORF">QO010_003598</name>
</gene>
<dbReference type="RefSeq" id="WP_307351426.1">
    <property type="nucleotide sequence ID" value="NZ_JAUSVS010000008.1"/>
</dbReference>
<reference evidence="2 3" key="1">
    <citation type="submission" date="2023-07" db="EMBL/GenBank/DDBJ databases">
        <title>Genomic Encyclopedia of Type Strains, Phase IV (KMG-IV): sequencing the most valuable type-strain genomes for metagenomic binning, comparative biology and taxonomic classification.</title>
        <authorList>
            <person name="Goeker M."/>
        </authorList>
    </citation>
    <scope>NUCLEOTIDE SEQUENCE [LARGE SCALE GENOMIC DNA]</scope>
    <source>
        <strain evidence="2 3">DSM 18695</strain>
    </source>
</reference>
<feature type="transmembrane region" description="Helical" evidence="1">
    <location>
        <begin position="147"/>
        <end position="168"/>
    </location>
</feature>
<evidence type="ECO:0000256" key="1">
    <source>
        <dbReference type="SAM" id="Phobius"/>
    </source>
</evidence>
<dbReference type="EMBL" id="JAUSVS010000008">
    <property type="protein sequence ID" value="MDQ0465806.1"/>
    <property type="molecule type" value="Genomic_DNA"/>
</dbReference>
<organism evidence="2 3">
    <name type="scientific">Caulobacter ginsengisoli</name>
    <dbReference type="NCBI Taxonomy" id="400775"/>
    <lineage>
        <taxon>Bacteria</taxon>
        <taxon>Pseudomonadati</taxon>
        <taxon>Pseudomonadota</taxon>
        <taxon>Alphaproteobacteria</taxon>
        <taxon>Caulobacterales</taxon>
        <taxon>Caulobacteraceae</taxon>
        <taxon>Caulobacter</taxon>
    </lineage>
</organism>
<keyword evidence="3" id="KW-1185">Reference proteome</keyword>
<evidence type="ECO:0000313" key="3">
    <source>
        <dbReference type="Proteomes" id="UP001228905"/>
    </source>
</evidence>
<dbReference type="Proteomes" id="UP001228905">
    <property type="component" value="Unassembled WGS sequence"/>
</dbReference>
<feature type="transmembrane region" description="Helical" evidence="1">
    <location>
        <begin position="118"/>
        <end position="141"/>
    </location>
</feature>
<evidence type="ECO:0000313" key="2">
    <source>
        <dbReference type="EMBL" id="MDQ0465806.1"/>
    </source>
</evidence>
<name>A0ABU0IUW1_9CAUL</name>
<accession>A0ABU0IUW1</accession>
<sequence>MVSYAQRRSILDAGEQVWTVEPEALTCRRPDGAVARLPWREVTAVRTAYAPTRWKRWRYLLALSASGGRSLTIDNGHYRGVGDFEDRRASFTPFAHACIAAVAREAPKARASVGATPLVYGVQLLLALAMLALLALVLIALPTPLGPLIWIKLVLLAAAIPVFLLWTVKSRPRRRRLDVLSLSAGLPS</sequence>
<protein>
    <submittedName>
        <fullName evidence="2">Uncharacterized protein</fullName>
    </submittedName>
</protein>
<keyword evidence="1" id="KW-0812">Transmembrane</keyword>